<keyword evidence="3" id="KW-0645">Protease</keyword>
<dbReference type="Proteomes" id="UP000284702">
    <property type="component" value="Unassembled WGS sequence"/>
</dbReference>
<dbReference type="InterPro" id="IPR041417">
    <property type="entry name" value="NPEPL1_N"/>
</dbReference>
<evidence type="ECO:0000259" key="5">
    <source>
        <dbReference type="Pfam" id="PF00883"/>
    </source>
</evidence>
<accession>A0A425CZ50</accession>
<dbReference type="Gene3D" id="3.40.630.10">
    <property type="entry name" value="Zn peptidases"/>
    <property type="match status" value="1"/>
</dbReference>
<proteinExistence type="inferred from homology"/>
<dbReference type="Pfam" id="PF18295">
    <property type="entry name" value="Pdase_M17_N2"/>
    <property type="match status" value="1"/>
</dbReference>
<dbReference type="GO" id="GO:0006508">
    <property type="term" value="P:proteolysis"/>
    <property type="evidence" value="ECO:0007669"/>
    <property type="project" value="UniProtKB-KW"/>
</dbReference>
<keyword evidence="2" id="KW-0031">Aminopeptidase</keyword>
<evidence type="ECO:0000256" key="2">
    <source>
        <dbReference type="ARBA" id="ARBA00022438"/>
    </source>
</evidence>
<gene>
    <name evidence="7" type="ORF">B5M09_008901</name>
</gene>
<evidence type="ECO:0000259" key="6">
    <source>
        <dbReference type="Pfam" id="PF18295"/>
    </source>
</evidence>
<evidence type="ECO:0000256" key="1">
    <source>
        <dbReference type="ARBA" id="ARBA00009528"/>
    </source>
</evidence>
<dbReference type="InterPro" id="IPR011356">
    <property type="entry name" value="Leucine_aapep/pepB"/>
</dbReference>
<dbReference type="InterPro" id="IPR000819">
    <property type="entry name" value="Peptidase_M17_C"/>
</dbReference>
<keyword evidence="4" id="KW-0378">Hydrolase</keyword>
<reference evidence="7" key="1">
    <citation type="submission" date="2018-07" db="EMBL/GenBank/DDBJ databases">
        <title>Annotation of Aphanomyces astaci genome assembly.</title>
        <authorList>
            <person name="Studholme D.J."/>
        </authorList>
    </citation>
    <scope>NUCLEOTIDE SEQUENCE [LARGE SCALE GENOMIC DNA]</scope>
    <source>
        <strain evidence="7">Pc</strain>
    </source>
</reference>
<keyword evidence="8" id="KW-1185">Reference proteome</keyword>
<evidence type="ECO:0000313" key="7">
    <source>
        <dbReference type="EMBL" id="RQM22312.1"/>
    </source>
</evidence>
<dbReference type="GO" id="GO:0070006">
    <property type="term" value="F:metalloaminopeptidase activity"/>
    <property type="evidence" value="ECO:0007669"/>
    <property type="project" value="InterPro"/>
</dbReference>
<evidence type="ECO:0008006" key="9">
    <source>
        <dbReference type="Google" id="ProtNLM"/>
    </source>
</evidence>
<comment type="similarity">
    <text evidence="1">Belongs to the peptidase M17 family.</text>
</comment>
<evidence type="ECO:0000313" key="8">
    <source>
        <dbReference type="Proteomes" id="UP000284702"/>
    </source>
</evidence>
<evidence type="ECO:0000256" key="3">
    <source>
        <dbReference type="ARBA" id="ARBA00022670"/>
    </source>
</evidence>
<feature type="non-terminal residue" evidence="7">
    <location>
        <position position="360"/>
    </location>
</feature>
<evidence type="ECO:0000256" key="4">
    <source>
        <dbReference type="ARBA" id="ARBA00022801"/>
    </source>
</evidence>
<dbReference type="SUPFAM" id="SSF53187">
    <property type="entry name" value="Zn-dependent exopeptidases"/>
    <property type="match status" value="1"/>
</dbReference>
<dbReference type="AlphaFoldDB" id="A0A425CZ50"/>
<dbReference type="EMBL" id="MZMZ02003220">
    <property type="protein sequence ID" value="RQM22312.1"/>
    <property type="molecule type" value="Genomic_DNA"/>
</dbReference>
<protein>
    <recommendedName>
        <fullName evidence="9">Cytosol aminopeptidase domain-containing protein</fullName>
    </recommendedName>
</protein>
<organism evidence="7 8">
    <name type="scientific">Aphanomyces astaci</name>
    <name type="common">Crayfish plague agent</name>
    <dbReference type="NCBI Taxonomy" id="112090"/>
    <lineage>
        <taxon>Eukaryota</taxon>
        <taxon>Sar</taxon>
        <taxon>Stramenopiles</taxon>
        <taxon>Oomycota</taxon>
        <taxon>Saprolegniomycetes</taxon>
        <taxon>Saprolegniales</taxon>
        <taxon>Verrucalvaceae</taxon>
        <taxon>Aphanomyces</taxon>
    </lineage>
</organism>
<name>A0A425CZ50_APHAT</name>
<sequence length="360" mass="37027">MVKYVADLHALPAYAGALPKVVVIGTKETPATALAQQILTRLNNGTAVDTALLEHAVAQLSAGLDSAASTHLYVSLGARGVASVVVAQLPTFISRYNTLSRPHAISALVRSNVPDNKDVIVAFTLPEHATTTVSAGVAVAKGISTAYSHKSSGTQSGVITDGVSTTVALDQVVVVFDHTVDASTVSFLNATATGIHLTQRLVDSPPNELNTDTFVAEAKAVAARVHAEITVIQGEDLNTQGFGGIYGVGKAGWAAFTASAKRLQTRRRSSVALVGKGIVYDTGGLSIKISGSMVGMKHDMGGAAGLLGAFEAAVLAGTSSRPLHVVLCLAENAVGPLATRPDDIHTLYSGKTVEINNTDA</sequence>
<comment type="caution">
    <text evidence="7">The sequence shown here is derived from an EMBL/GenBank/DDBJ whole genome shotgun (WGS) entry which is preliminary data.</text>
</comment>
<feature type="domain" description="Cytosol aminopeptidase" evidence="5">
    <location>
        <begin position="197"/>
        <end position="360"/>
    </location>
</feature>
<feature type="domain" description="Probable aminopeptidase NPEPL1 N-terminal" evidence="6">
    <location>
        <begin position="20"/>
        <end position="152"/>
    </location>
</feature>
<dbReference type="PANTHER" id="PTHR11963">
    <property type="entry name" value="LEUCINE AMINOPEPTIDASE-RELATED"/>
    <property type="match status" value="1"/>
</dbReference>
<dbReference type="Gene3D" id="3.40.50.10590">
    <property type="entry name" value="Zn-dependent exopeptidases"/>
    <property type="match status" value="1"/>
</dbReference>
<dbReference type="PRINTS" id="PR00481">
    <property type="entry name" value="LAMNOPPTDASE"/>
</dbReference>
<dbReference type="PANTHER" id="PTHR11963:SF48">
    <property type="entry name" value="DIPEPTIDASE B, ISOFORM A"/>
    <property type="match status" value="1"/>
</dbReference>
<dbReference type="GO" id="GO:0030145">
    <property type="term" value="F:manganese ion binding"/>
    <property type="evidence" value="ECO:0007669"/>
    <property type="project" value="InterPro"/>
</dbReference>
<dbReference type="GO" id="GO:0005737">
    <property type="term" value="C:cytoplasm"/>
    <property type="evidence" value="ECO:0007669"/>
    <property type="project" value="InterPro"/>
</dbReference>
<dbReference type="Pfam" id="PF00883">
    <property type="entry name" value="Peptidase_M17"/>
    <property type="match status" value="1"/>
</dbReference>